<accession>A0A6H2C769</accession>
<evidence type="ECO:0000313" key="2">
    <source>
        <dbReference type="EMBL" id="QJB46789.1"/>
    </source>
</evidence>
<dbReference type="AlphaFoldDB" id="A0A6H2C769"/>
<evidence type="ECO:0000313" key="3">
    <source>
        <dbReference type="Proteomes" id="UP000502433"/>
    </source>
</evidence>
<gene>
    <name evidence="2" type="ORF">HGD76_24000</name>
</gene>
<dbReference type="InterPro" id="IPR035069">
    <property type="entry name" value="TTHA1013/TTHA0281-like"/>
</dbReference>
<proteinExistence type="predicted"/>
<reference evidence="2 3" key="2">
    <citation type="submission" date="2020-04" db="EMBL/GenBank/DDBJ databases">
        <authorList>
            <person name="Fomenkov A."/>
            <person name="Anton B.P."/>
            <person name="Roberts R.J."/>
        </authorList>
    </citation>
    <scope>NUCLEOTIDE SEQUENCE [LARGE SCALE GENOMIC DNA]</scope>
    <source>
        <strain evidence="2 3">CCAP 1403/13f</strain>
    </source>
</reference>
<dbReference type="KEGG" id="dfs:HGD76_24000"/>
<name>A0A6H2C769_DOLFA</name>
<sequence>MFYKISLLLTPQQEEGFTVTSPLLPQLITEGDSMDEVLANVQDALEAVIEMYEDLGKELPDNLQSVDQNSPALIETIISVR</sequence>
<dbReference type="Proteomes" id="UP000502433">
    <property type="component" value="Chromosome"/>
</dbReference>
<organism evidence="2 3">
    <name type="scientific">Dolichospermum flos-aquae CCAP 1403/13F</name>
    <dbReference type="NCBI Taxonomy" id="315271"/>
    <lineage>
        <taxon>Bacteria</taxon>
        <taxon>Bacillati</taxon>
        <taxon>Cyanobacteriota</taxon>
        <taxon>Cyanophyceae</taxon>
        <taxon>Nostocales</taxon>
        <taxon>Aphanizomenonaceae</taxon>
        <taxon>Dolichospermum</taxon>
    </lineage>
</organism>
<dbReference type="Gene3D" id="3.30.160.250">
    <property type="match status" value="1"/>
</dbReference>
<protein>
    <submittedName>
        <fullName evidence="2">Type II toxin-antitoxin system HicB family antitoxin</fullName>
    </submittedName>
</protein>
<dbReference type="EMBL" id="CP051206">
    <property type="protein sequence ID" value="QJB46789.1"/>
    <property type="molecule type" value="Genomic_DNA"/>
</dbReference>
<evidence type="ECO:0000259" key="1">
    <source>
        <dbReference type="Pfam" id="PF15919"/>
    </source>
</evidence>
<dbReference type="Pfam" id="PF15919">
    <property type="entry name" value="HicB_lk_antitox"/>
    <property type="match status" value="1"/>
</dbReference>
<feature type="domain" description="HicB-like antitoxin of toxin-antitoxin system" evidence="1">
    <location>
        <begin position="9"/>
        <end position="68"/>
    </location>
</feature>
<dbReference type="SUPFAM" id="SSF143100">
    <property type="entry name" value="TTHA1013/TTHA0281-like"/>
    <property type="match status" value="1"/>
</dbReference>
<reference evidence="2 3" key="1">
    <citation type="submission" date="2020-04" db="EMBL/GenBank/DDBJ databases">
        <title>Genome-Wide Identification of 5-Methylcytosine Sites in Bacterial Genomes By High-Throughput Sequencing of MspJI Restriction Fragments.</title>
        <authorList>
            <person name="Wu V."/>
        </authorList>
    </citation>
    <scope>NUCLEOTIDE SEQUENCE [LARGE SCALE GENOMIC DNA]</scope>
    <source>
        <strain evidence="2 3">CCAP 1403/13f</strain>
    </source>
</reference>
<dbReference type="InterPro" id="IPR031807">
    <property type="entry name" value="HicB-like"/>
</dbReference>
<dbReference type="RefSeq" id="WP_148765109.1">
    <property type="nucleotide sequence ID" value="NZ_CP051206.1"/>
</dbReference>